<gene>
    <name evidence="2" type="ORF">K460DRAFT_96308</name>
</gene>
<dbReference type="RefSeq" id="XP_040787243.1">
    <property type="nucleotide sequence ID" value="XM_040938840.1"/>
</dbReference>
<accession>A0A9P4GFM4</accession>
<evidence type="ECO:0000256" key="1">
    <source>
        <dbReference type="SAM" id="MobiDB-lite"/>
    </source>
</evidence>
<dbReference type="AlphaFoldDB" id="A0A9P4GFM4"/>
<comment type="caution">
    <text evidence="2">The sequence shown here is derived from an EMBL/GenBank/DDBJ whole genome shotgun (WGS) entry which is preliminary data.</text>
</comment>
<feature type="region of interest" description="Disordered" evidence="1">
    <location>
        <begin position="401"/>
        <end position="429"/>
    </location>
</feature>
<sequence>MDNNEDAVPGESCDSNLFDVNESLFDDTTEVQIARAWASSEADQIAQDIQAKMERDNRDEAIARAYQEAADAEAARELEAQEWSEFERIAREGERVQTKRQDRRELGRQWREQWRKEEEERHKRRNPAAQMYSERHREMEEDATVRANIDAPQRTRSRTRMDLTEEDDDYDDGNQWIIERHQRHRRRRSVFDTEEYQPFEQGYDGVDPLSRRIDQARLSAWNVTRRSAMATAAINPNPDRLSLTPTGTRPGLRVLSPSPPLLTHWRSLRREGRANRSLDRIESDYILSNTYIEDVNDMLDGMFGLQQDQAAAVIESFTRDPSNTIPGREVEFVESEFRSWTIRVLNSNLQQRLPYSDYGQDRAAYNNLPDDCLTNGCYARCPAPRSKEDERKSLKIGRMIQRREMSRRGSGSSAKVATGVLPKSSPPQPQKLTLKLRLLNEQQKSDVVSPPPVDHSKDIPSNAQAQHAMKQLEKLYAAQRQVTRKKYQVLEDLIQDDIEAMRNVRTRHRRDQLERQSWNQQTQLYQNKRQWVVRSGATKNTRPGYYKFADIVKPTRGYYSRKVPSSRHRGMIEQSNEHRSSSPNTRQHKENELTCSNNPNPTVTRTKSKRPQQSAVHKRVEAWMIDPDAY</sequence>
<proteinExistence type="predicted"/>
<dbReference type="GeneID" id="63856097"/>
<dbReference type="EMBL" id="ML976616">
    <property type="protein sequence ID" value="KAF1844680.1"/>
    <property type="molecule type" value="Genomic_DNA"/>
</dbReference>
<feature type="region of interest" description="Disordered" evidence="1">
    <location>
        <begin position="115"/>
        <end position="142"/>
    </location>
</feature>
<protein>
    <submittedName>
        <fullName evidence="2">Uncharacterized protein</fullName>
    </submittedName>
</protein>
<dbReference type="OrthoDB" id="3788294at2759"/>
<dbReference type="Proteomes" id="UP000800039">
    <property type="component" value="Unassembled WGS sequence"/>
</dbReference>
<evidence type="ECO:0000313" key="3">
    <source>
        <dbReference type="Proteomes" id="UP000800039"/>
    </source>
</evidence>
<evidence type="ECO:0000313" key="2">
    <source>
        <dbReference type="EMBL" id="KAF1844680.1"/>
    </source>
</evidence>
<reference evidence="2" key="1">
    <citation type="submission" date="2020-01" db="EMBL/GenBank/DDBJ databases">
        <authorList>
            <consortium name="DOE Joint Genome Institute"/>
            <person name="Haridas S."/>
            <person name="Albert R."/>
            <person name="Binder M."/>
            <person name="Bloem J."/>
            <person name="Labutti K."/>
            <person name="Salamov A."/>
            <person name="Andreopoulos B."/>
            <person name="Baker S.E."/>
            <person name="Barry K."/>
            <person name="Bills G."/>
            <person name="Bluhm B.H."/>
            <person name="Cannon C."/>
            <person name="Castanera R."/>
            <person name="Culley D.E."/>
            <person name="Daum C."/>
            <person name="Ezra D."/>
            <person name="Gonzalez J.B."/>
            <person name="Henrissat B."/>
            <person name="Kuo A."/>
            <person name="Liang C."/>
            <person name="Lipzen A."/>
            <person name="Lutzoni F."/>
            <person name="Magnuson J."/>
            <person name="Mondo S."/>
            <person name="Nolan M."/>
            <person name="Ohm R."/>
            <person name="Pangilinan J."/>
            <person name="Park H.-J."/>
            <person name="Ramirez L."/>
            <person name="Alfaro M."/>
            <person name="Sun H."/>
            <person name="Tritt A."/>
            <person name="Yoshinaga Y."/>
            <person name="Zwiers L.-H."/>
            <person name="Turgeon B.G."/>
            <person name="Goodwin S.B."/>
            <person name="Spatafora J.W."/>
            <person name="Crous P.W."/>
            <person name="Grigoriev I.V."/>
        </authorList>
    </citation>
    <scope>NUCLEOTIDE SEQUENCE</scope>
    <source>
        <strain evidence="2">CBS 394.84</strain>
    </source>
</reference>
<keyword evidence="3" id="KW-1185">Reference proteome</keyword>
<feature type="region of interest" description="Disordered" evidence="1">
    <location>
        <begin position="560"/>
        <end position="618"/>
    </location>
</feature>
<organism evidence="2 3">
    <name type="scientific">Cucurbitaria berberidis CBS 394.84</name>
    <dbReference type="NCBI Taxonomy" id="1168544"/>
    <lineage>
        <taxon>Eukaryota</taxon>
        <taxon>Fungi</taxon>
        <taxon>Dikarya</taxon>
        <taxon>Ascomycota</taxon>
        <taxon>Pezizomycotina</taxon>
        <taxon>Dothideomycetes</taxon>
        <taxon>Pleosporomycetidae</taxon>
        <taxon>Pleosporales</taxon>
        <taxon>Pleosporineae</taxon>
        <taxon>Cucurbitariaceae</taxon>
        <taxon>Cucurbitaria</taxon>
    </lineage>
</organism>
<feature type="compositionally biased region" description="Polar residues" evidence="1">
    <location>
        <begin position="593"/>
        <end position="615"/>
    </location>
</feature>
<name>A0A9P4GFM4_9PLEO</name>